<comment type="caution">
    <text evidence="2">The sequence shown here is derived from an EMBL/GenBank/DDBJ whole genome shotgun (WGS) entry which is preliminary data.</text>
</comment>
<name>A0AAD1X646_EUPCR</name>
<accession>A0AAD1X646</accession>
<evidence type="ECO:0000313" key="3">
    <source>
        <dbReference type="Proteomes" id="UP001295684"/>
    </source>
</evidence>
<evidence type="ECO:0000256" key="1">
    <source>
        <dbReference type="SAM" id="MobiDB-lite"/>
    </source>
</evidence>
<feature type="region of interest" description="Disordered" evidence="1">
    <location>
        <begin position="143"/>
        <end position="166"/>
    </location>
</feature>
<proteinExistence type="predicted"/>
<organism evidence="2 3">
    <name type="scientific">Euplotes crassus</name>
    <dbReference type="NCBI Taxonomy" id="5936"/>
    <lineage>
        <taxon>Eukaryota</taxon>
        <taxon>Sar</taxon>
        <taxon>Alveolata</taxon>
        <taxon>Ciliophora</taxon>
        <taxon>Intramacronucleata</taxon>
        <taxon>Spirotrichea</taxon>
        <taxon>Hypotrichia</taxon>
        <taxon>Euplotida</taxon>
        <taxon>Euplotidae</taxon>
        <taxon>Moneuplotes</taxon>
    </lineage>
</organism>
<protein>
    <submittedName>
        <fullName evidence="2">Uncharacterized protein</fullName>
    </submittedName>
</protein>
<gene>
    <name evidence="2" type="ORF">ECRASSUSDP1_LOCUS341</name>
</gene>
<reference evidence="2" key="1">
    <citation type="submission" date="2023-07" db="EMBL/GenBank/DDBJ databases">
        <authorList>
            <consortium name="AG Swart"/>
            <person name="Singh M."/>
            <person name="Singh A."/>
            <person name="Seah K."/>
            <person name="Emmerich C."/>
        </authorList>
    </citation>
    <scope>NUCLEOTIDE SEQUENCE</scope>
    <source>
        <strain evidence="2">DP1</strain>
    </source>
</reference>
<dbReference type="AlphaFoldDB" id="A0AAD1X646"/>
<sequence length="346" mass="40057">MAKEWKDKQLVVKGYFMQTRNKFMQKKLSSSLKNTCIITKQFNKGARSQIMSIHKGNRNIKFTESDSLKKGANVLATYLRNRSQHSRGNIVEDFKQFVRSLKSKKVKKRKKNVQLASKKKLNNTFECTQPLRIVNPPRIRIEKIQNPKPTLDKRSGSTDNQLEGPSLLSQDFTHSKVKRGLGNNDRIILFNPPNILSKSTTEHFLFPKETLGVKPVIQNTTKPLLRGRKSNKGFSRNANFTPIKNNSKGDMFSSFLKQSKTSVHANWNLKRADQQFSKTKKFLDFSESTKIDPSFPLEKYSHSMVGMPASRPDLKHYTHYKRDWIPQDLERINSFAESIFQLRKIH</sequence>
<feature type="compositionally biased region" description="Basic and acidic residues" evidence="1">
    <location>
        <begin position="143"/>
        <end position="156"/>
    </location>
</feature>
<dbReference type="Proteomes" id="UP001295684">
    <property type="component" value="Unassembled WGS sequence"/>
</dbReference>
<feature type="compositionally biased region" description="Polar residues" evidence="1">
    <location>
        <begin position="157"/>
        <end position="166"/>
    </location>
</feature>
<evidence type="ECO:0000313" key="2">
    <source>
        <dbReference type="EMBL" id="CAI2359056.1"/>
    </source>
</evidence>
<keyword evidence="3" id="KW-1185">Reference proteome</keyword>
<dbReference type="EMBL" id="CAMPGE010000315">
    <property type="protein sequence ID" value="CAI2359056.1"/>
    <property type="molecule type" value="Genomic_DNA"/>
</dbReference>